<evidence type="ECO:0000259" key="3">
    <source>
        <dbReference type="Pfam" id="PF13649"/>
    </source>
</evidence>
<dbReference type="PANTHER" id="PTHR43861:SF1">
    <property type="entry name" value="TRANS-ACONITATE 2-METHYLTRANSFERASE"/>
    <property type="match status" value="1"/>
</dbReference>
<keyword evidence="1" id="KW-0489">Methyltransferase</keyword>
<evidence type="ECO:0000313" key="5">
    <source>
        <dbReference type="Proteomes" id="UP001438707"/>
    </source>
</evidence>
<evidence type="ECO:0000256" key="2">
    <source>
        <dbReference type="ARBA" id="ARBA00022679"/>
    </source>
</evidence>
<keyword evidence="2" id="KW-0808">Transferase</keyword>
<feature type="domain" description="Methyltransferase" evidence="3">
    <location>
        <begin position="6"/>
        <end position="87"/>
    </location>
</feature>
<dbReference type="GO" id="GO:0008168">
    <property type="term" value="F:methyltransferase activity"/>
    <property type="evidence" value="ECO:0007669"/>
    <property type="project" value="UniProtKB-KW"/>
</dbReference>
<dbReference type="Pfam" id="PF13649">
    <property type="entry name" value="Methyltransf_25"/>
    <property type="match status" value="1"/>
</dbReference>
<sequence length="255" mass="27792">MVAVTAAEVVGSAGQVVGVDLSESMLAAASKKAEKLHLHNVTFIEQDVEDLQLEKAQSDCVSCSSAMVFLEDIPTTLQKCHSWLKEGSSLHFNTPQAPAMPLTEIFYKLVALHLGVDIEDAASPIHNATQTQRLLLLAGFSDVHITETQEIMPFPKCTAAAFAERMWLSILKAPFTPLESFASQNQIADLQLAFLQQASRMAEDWVGTVRACFQPVAAQLTFSRRATGDKIARMTCKTKLVLLAWLVETPGSLCS</sequence>
<name>A0AAW1QJU5_9CHLO</name>
<reference evidence="4 5" key="1">
    <citation type="journal article" date="2024" name="Nat. Commun.">
        <title>Phylogenomics reveals the evolutionary origins of lichenization in chlorophyte algae.</title>
        <authorList>
            <person name="Puginier C."/>
            <person name="Libourel C."/>
            <person name="Otte J."/>
            <person name="Skaloud P."/>
            <person name="Haon M."/>
            <person name="Grisel S."/>
            <person name="Petersen M."/>
            <person name="Berrin J.G."/>
            <person name="Delaux P.M."/>
            <person name="Dal Grande F."/>
            <person name="Keller J."/>
        </authorList>
    </citation>
    <scope>NUCLEOTIDE SEQUENCE [LARGE SCALE GENOMIC DNA]</scope>
    <source>
        <strain evidence="4 5">SAG 2145</strain>
    </source>
</reference>
<evidence type="ECO:0000256" key="1">
    <source>
        <dbReference type="ARBA" id="ARBA00022603"/>
    </source>
</evidence>
<dbReference type="InterPro" id="IPR029063">
    <property type="entry name" value="SAM-dependent_MTases_sf"/>
</dbReference>
<dbReference type="Gene3D" id="3.40.50.150">
    <property type="entry name" value="Vaccinia Virus protein VP39"/>
    <property type="match status" value="1"/>
</dbReference>
<accession>A0AAW1QJU5</accession>
<dbReference type="SUPFAM" id="SSF53335">
    <property type="entry name" value="S-adenosyl-L-methionine-dependent methyltransferases"/>
    <property type="match status" value="1"/>
</dbReference>
<dbReference type="GO" id="GO:0032259">
    <property type="term" value="P:methylation"/>
    <property type="evidence" value="ECO:0007669"/>
    <property type="project" value="UniProtKB-KW"/>
</dbReference>
<comment type="caution">
    <text evidence="4">The sequence shown here is derived from an EMBL/GenBank/DDBJ whole genome shotgun (WGS) entry which is preliminary data.</text>
</comment>
<dbReference type="InterPro" id="IPR041698">
    <property type="entry name" value="Methyltransf_25"/>
</dbReference>
<gene>
    <name evidence="4" type="ORF">WJX74_010456</name>
</gene>
<dbReference type="AlphaFoldDB" id="A0AAW1QJU5"/>
<proteinExistence type="predicted"/>
<evidence type="ECO:0000313" key="4">
    <source>
        <dbReference type="EMBL" id="KAK9821701.1"/>
    </source>
</evidence>
<dbReference type="PANTHER" id="PTHR43861">
    <property type="entry name" value="TRANS-ACONITATE 2-METHYLTRANSFERASE-RELATED"/>
    <property type="match status" value="1"/>
</dbReference>
<dbReference type="CDD" id="cd02440">
    <property type="entry name" value="AdoMet_MTases"/>
    <property type="match status" value="1"/>
</dbReference>
<organism evidence="4 5">
    <name type="scientific">Apatococcus lobatus</name>
    <dbReference type="NCBI Taxonomy" id="904363"/>
    <lineage>
        <taxon>Eukaryota</taxon>
        <taxon>Viridiplantae</taxon>
        <taxon>Chlorophyta</taxon>
        <taxon>core chlorophytes</taxon>
        <taxon>Trebouxiophyceae</taxon>
        <taxon>Chlorellales</taxon>
        <taxon>Chlorellaceae</taxon>
        <taxon>Apatococcus</taxon>
    </lineage>
</organism>
<keyword evidence="5" id="KW-1185">Reference proteome</keyword>
<protein>
    <recommendedName>
        <fullName evidence="3">Methyltransferase domain-containing protein</fullName>
    </recommendedName>
</protein>
<dbReference type="Proteomes" id="UP001438707">
    <property type="component" value="Unassembled WGS sequence"/>
</dbReference>
<dbReference type="EMBL" id="JALJOS010000036">
    <property type="protein sequence ID" value="KAK9821701.1"/>
    <property type="molecule type" value="Genomic_DNA"/>
</dbReference>